<gene>
    <name evidence="2" type="ORF">H5J25_08930</name>
</gene>
<dbReference type="EMBL" id="CP061035">
    <property type="protein sequence ID" value="QQV78696.1"/>
    <property type="molecule type" value="Genomic_DNA"/>
</dbReference>
<dbReference type="AlphaFoldDB" id="A0A974NXI5"/>
<reference evidence="3" key="1">
    <citation type="submission" date="2020-09" db="EMBL/GenBank/DDBJ databases">
        <title>Sphingomonas sp., a new species isolated from pork steak.</title>
        <authorList>
            <person name="Heidler von Heilborn D."/>
        </authorList>
    </citation>
    <scope>NUCLEOTIDE SEQUENCE [LARGE SCALE GENOMIC DNA]</scope>
</reference>
<evidence type="ECO:0008006" key="4">
    <source>
        <dbReference type="Google" id="ProtNLM"/>
    </source>
</evidence>
<proteinExistence type="predicted"/>
<name>A0A974NXI5_9SPHN</name>
<sequence>MTFSPAPARLFLLGGVLFAAGGCVEQRNATYPSLLPRPIETRSDAEPVVVVPVAEPDPATDKIVAASLTAVQTSKRDFAIAAQRAKSLARVAKGDPVGGNRWIEAQTALAELDIFHAQSLTVVTDLEQAELARAAEGKPAYPALESAHAVAQAELEAQKATVARLQALLPQA</sequence>
<dbReference type="Proteomes" id="UP000595894">
    <property type="component" value="Chromosome"/>
</dbReference>
<dbReference type="RefSeq" id="WP_202095762.1">
    <property type="nucleotide sequence ID" value="NZ_CP061035.1"/>
</dbReference>
<evidence type="ECO:0000256" key="1">
    <source>
        <dbReference type="SAM" id="SignalP"/>
    </source>
</evidence>
<evidence type="ECO:0000313" key="3">
    <source>
        <dbReference type="Proteomes" id="UP000595894"/>
    </source>
</evidence>
<feature type="chain" id="PRO_5037698674" description="DUF4398 domain-containing protein" evidence="1">
    <location>
        <begin position="20"/>
        <end position="172"/>
    </location>
</feature>
<evidence type="ECO:0000313" key="2">
    <source>
        <dbReference type="EMBL" id="QQV78696.1"/>
    </source>
</evidence>
<organism evidence="2 3">
    <name type="scientific">Sphingomonas aliaeris</name>
    <dbReference type="NCBI Taxonomy" id="2759526"/>
    <lineage>
        <taxon>Bacteria</taxon>
        <taxon>Pseudomonadati</taxon>
        <taxon>Pseudomonadota</taxon>
        <taxon>Alphaproteobacteria</taxon>
        <taxon>Sphingomonadales</taxon>
        <taxon>Sphingomonadaceae</taxon>
        <taxon>Sphingomonas</taxon>
    </lineage>
</organism>
<feature type="signal peptide" evidence="1">
    <location>
        <begin position="1"/>
        <end position="19"/>
    </location>
</feature>
<protein>
    <recommendedName>
        <fullName evidence="4">DUF4398 domain-containing protein</fullName>
    </recommendedName>
</protein>
<accession>A0A974NXI5</accession>
<dbReference type="KEGG" id="sari:H5J25_08930"/>
<keyword evidence="1" id="KW-0732">Signal</keyword>
<keyword evidence="3" id="KW-1185">Reference proteome</keyword>